<organism evidence="2 3">
    <name type="scientific">Gossypium arboreum</name>
    <name type="common">Tree cotton</name>
    <name type="synonym">Gossypium nanking</name>
    <dbReference type="NCBI Taxonomy" id="29729"/>
    <lineage>
        <taxon>Eukaryota</taxon>
        <taxon>Viridiplantae</taxon>
        <taxon>Streptophyta</taxon>
        <taxon>Embryophyta</taxon>
        <taxon>Tracheophyta</taxon>
        <taxon>Spermatophyta</taxon>
        <taxon>Magnoliopsida</taxon>
        <taxon>eudicotyledons</taxon>
        <taxon>Gunneridae</taxon>
        <taxon>Pentapetalae</taxon>
        <taxon>rosids</taxon>
        <taxon>malvids</taxon>
        <taxon>Malvales</taxon>
        <taxon>Malvaceae</taxon>
        <taxon>Malvoideae</taxon>
        <taxon>Gossypium</taxon>
    </lineage>
</organism>
<accession>A0ABR0MG88</accession>
<gene>
    <name evidence="2" type="ORF">PVK06_048586</name>
</gene>
<proteinExistence type="predicted"/>
<protein>
    <submittedName>
        <fullName evidence="2">Uncharacterized protein</fullName>
    </submittedName>
</protein>
<keyword evidence="1" id="KW-0175">Coiled coil</keyword>
<evidence type="ECO:0000313" key="2">
    <source>
        <dbReference type="EMBL" id="KAK5772302.1"/>
    </source>
</evidence>
<reference evidence="2 3" key="1">
    <citation type="submission" date="2023-03" db="EMBL/GenBank/DDBJ databases">
        <title>WGS of Gossypium arboreum.</title>
        <authorList>
            <person name="Yu D."/>
        </authorList>
    </citation>
    <scope>NUCLEOTIDE SEQUENCE [LARGE SCALE GENOMIC DNA]</scope>
    <source>
        <tissue evidence="2">Leaf</tissue>
    </source>
</reference>
<evidence type="ECO:0000256" key="1">
    <source>
        <dbReference type="SAM" id="Coils"/>
    </source>
</evidence>
<comment type="caution">
    <text evidence="2">The sequence shown here is derived from an EMBL/GenBank/DDBJ whole genome shotgun (WGS) entry which is preliminary data.</text>
</comment>
<keyword evidence="3" id="KW-1185">Reference proteome</keyword>
<dbReference type="Proteomes" id="UP001358586">
    <property type="component" value="Chromosome 13"/>
</dbReference>
<evidence type="ECO:0000313" key="3">
    <source>
        <dbReference type="Proteomes" id="UP001358586"/>
    </source>
</evidence>
<feature type="coiled-coil region" evidence="1">
    <location>
        <begin position="70"/>
        <end position="97"/>
    </location>
</feature>
<dbReference type="EMBL" id="JARKNE010000013">
    <property type="protein sequence ID" value="KAK5772302.1"/>
    <property type="molecule type" value="Genomic_DNA"/>
</dbReference>
<sequence>MLSALEGRLVNLKEFIWNVREIIEVVEGHTIELDSMEEQLREFVLKFLNSNVEAIQRVFNSIVDKLIVRDDVLEAMIMALKEQIDELKRELVICKVALGNGMLAIVFKHNMDIPKPKEYTRTRSARDVHNFLEGMEQYFHVRGIMDDATKGAGLPIAIHDVRNH</sequence>
<name>A0ABR0MG88_GOSAR</name>